<evidence type="ECO:0000256" key="1">
    <source>
        <dbReference type="ARBA" id="ARBA00022723"/>
    </source>
</evidence>
<dbReference type="InterPro" id="IPR044861">
    <property type="entry name" value="IPNS-like_FE2OG_OXY"/>
</dbReference>
<dbReference type="GeneID" id="111467371"/>
<evidence type="ECO:0000313" key="7">
    <source>
        <dbReference type="RefSeq" id="XP_022967997.1"/>
    </source>
</evidence>
<feature type="domain" description="Fe2OG dioxygenase" evidence="5">
    <location>
        <begin position="142"/>
        <end position="232"/>
    </location>
</feature>
<keyword evidence="6" id="KW-1185">Reference proteome</keyword>
<evidence type="ECO:0000259" key="5">
    <source>
        <dbReference type="PROSITE" id="PS51471"/>
    </source>
</evidence>
<reference evidence="7" key="1">
    <citation type="submission" date="2025-08" db="UniProtKB">
        <authorList>
            <consortium name="RefSeq"/>
        </authorList>
    </citation>
    <scope>IDENTIFICATION</scope>
    <source>
        <tissue evidence="7">Young leaves</tissue>
    </source>
</reference>
<gene>
    <name evidence="7" type="primary">LOC111467371</name>
</gene>
<dbReference type="InterPro" id="IPR005123">
    <property type="entry name" value="Oxoglu/Fe-dep_dioxygenase_dom"/>
</dbReference>
<dbReference type="PANTHER" id="PTHR47990">
    <property type="entry name" value="2-OXOGLUTARATE (2OG) AND FE(II)-DEPENDENT OXYGENASE SUPERFAMILY PROTEIN-RELATED"/>
    <property type="match status" value="1"/>
</dbReference>
<keyword evidence="2 3" id="KW-0408">Iron</keyword>
<feature type="region of interest" description="Disordered" evidence="4">
    <location>
        <begin position="1"/>
        <end position="29"/>
    </location>
</feature>
<dbReference type="AlphaFoldDB" id="A0A6J1HSA8"/>
<dbReference type="Pfam" id="PF03171">
    <property type="entry name" value="2OG-FeII_Oxy"/>
    <property type="match status" value="1"/>
</dbReference>
<protein>
    <submittedName>
        <fullName evidence="7">Gibberellin 20 oxidase 1-like</fullName>
    </submittedName>
</protein>
<name>A0A6J1HSA8_CUCMA</name>
<evidence type="ECO:0000256" key="4">
    <source>
        <dbReference type="SAM" id="MobiDB-lite"/>
    </source>
</evidence>
<dbReference type="SUPFAM" id="SSF51197">
    <property type="entry name" value="Clavaminate synthase-like"/>
    <property type="match status" value="1"/>
</dbReference>
<sequence>MATESSLSAHSNLNQEMKRERRETFGGSDASKLVPELHVPHIDLNKFLSGNESDVEEATRLVDEACREHGFFVVVNHGVDMELMKAVHECMNEFFTMPLDVKQRAQRKECGKALNDLGMKILEILGLSLGVSREYFKNFYEDNDSRLRLNYYPPCEKPEVVLGTGPHTDPTSVPILHQDHVSGLQVCVNDQWYSIPPTPDSFVVNIGDTFTVCHTKLQLGFFIFHLPSSKLN</sequence>
<proteinExistence type="inferred from homology"/>
<feature type="compositionally biased region" description="Polar residues" evidence="4">
    <location>
        <begin position="1"/>
        <end position="15"/>
    </location>
</feature>
<evidence type="ECO:0000256" key="2">
    <source>
        <dbReference type="ARBA" id="ARBA00023004"/>
    </source>
</evidence>
<evidence type="ECO:0000313" key="6">
    <source>
        <dbReference type="Proteomes" id="UP000504608"/>
    </source>
</evidence>
<accession>A0A6J1HSA8</accession>
<keyword evidence="3" id="KW-0560">Oxidoreductase</keyword>
<organism evidence="6 7">
    <name type="scientific">Cucurbita maxima</name>
    <name type="common">Pumpkin</name>
    <name type="synonym">Winter squash</name>
    <dbReference type="NCBI Taxonomy" id="3661"/>
    <lineage>
        <taxon>Eukaryota</taxon>
        <taxon>Viridiplantae</taxon>
        <taxon>Streptophyta</taxon>
        <taxon>Embryophyta</taxon>
        <taxon>Tracheophyta</taxon>
        <taxon>Spermatophyta</taxon>
        <taxon>Magnoliopsida</taxon>
        <taxon>eudicotyledons</taxon>
        <taxon>Gunneridae</taxon>
        <taxon>Pentapetalae</taxon>
        <taxon>rosids</taxon>
        <taxon>fabids</taxon>
        <taxon>Cucurbitales</taxon>
        <taxon>Cucurbitaceae</taxon>
        <taxon>Cucurbiteae</taxon>
        <taxon>Cucurbita</taxon>
    </lineage>
</organism>
<comment type="similarity">
    <text evidence="3">Belongs to the iron/ascorbate-dependent oxidoreductase family.</text>
</comment>
<dbReference type="GO" id="GO:0016491">
    <property type="term" value="F:oxidoreductase activity"/>
    <property type="evidence" value="ECO:0007669"/>
    <property type="project" value="UniProtKB-KW"/>
</dbReference>
<dbReference type="InterPro" id="IPR026992">
    <property type="entry name" value="DIOX_N"/>
</dbReference>
<dbReference type="GO" id="GO:0046872">
    <property type="term" value="F:metal ion binding"/>
    <property type="evidence" value="ECO:0007669"/>
    <property type="project" value="UniProtKB-KW"/>
</dbReference>
<dbReference type="Gene3D" id="2.60.120.330">
    <property type="entry name" value="B-lactam Antibiotic, Isopenicillin N Synthase, Chain"/>
    <property type="match status" value="2"/>
</dbReference>
<dbReference type="InterPro" id="IPR027443">
    <property type="entry name" value="IPNS-like_sf"/>
</dbReference>
<dbReference type="RefSeq" id="XP_022967997.1">
    <property type="nucleotide sequence ID" value="XM_023112229.1"/>
</dbReference>
<dbReference type="InterPro" id="IPR050231">
    <property type="entry name" value="Iron_ascorbate_oxido_reductase"/>
</dbReference>
<dbReference type="OrthoDB" id="288590at2759"/>
<dbReference type="Proteomes" id="UP000504608">
    <property type="component" value="Unplaced"/>
</dbReference>
<dbReference type="KEGG" id="cmax:111467371"/>
<dbReference type="Pfam" id="PF14226">
    <property type="entry name" value="DIOX_N"/>
    <property type="match status" value="1"/>
</dbReference>
<dbReference type="PROSITE" id="PS51471">
    <property type="entry name" value="FE2OG_OXY"/>
    <property type="match status" value="1"/>
</dbReference>
<evidence type="ECO:0000256" key="3">
    <source>
        <dbReference type="RuleBase" id="RU003682"/>
    </source>
</evidence>
<keyword evidence="1 3" id="KW-0479">Metal-binding</keyword>